<accession>A0A2Z4IL29</accession>
<organism evidence="3 4">
    <name type="scientific">Echinicola strongylocentroti</name>
    <dbReference type="NCBI Taxonomy" id="1795355"/>
    <lineage>
        <taxon>Bacteria</taxon>
        <taxon>Pseudomonadati</taxon>
        <taxon>Bacteroidota</taxon>
        <taxon>Cytophagia</taxon>
        <taxon>Cytophagales</taxon>
        <taxon>Cyclobacteriaceae</taxon>
        <taxon>Echinicola</taxon>
    </lineage>
</organism>
<keyword evidence="1" id="KW-0328">Glycosyltransferase</keyword>
<reference evidence="3 4" key="1">
    <citation type="submission" date="2018-06" db="EMBL/GenBank/DDBJ databases">
        <title>Echinicola strongylocentroti sp. nov., isolated from a sea urchin Strongylocentrotus intermedius.</title>
        <authorList>
            <person name="Bae S.S."/>
        </authorList>
    </citation>
    <scope>NUCLEOTIDE SEQUENCE [LARGE SCALE GENOMIC DNA]</scope>
    <source>
        <strain evidence="3 4">MEBiC08714</strain>
    </source>
</reference>
<evidence type="ECO:0000256" key="2">
    <source>
        <dbReference type="ARBA" id="ARBA00022679"/>
    </source>
</evidence>
<dbReference type="RefSeq" id="WP_112785030.1">
    <property type="nucleotide sequence ID" value="NZ_CP030041.1"/>
</dbReference>
<dbReference type="AlphaFoldDB" id="A0A2Z4IL29"/>
<name>A0A2Z4IL29_9BACT</name>
<dbReference type="PANTHER" id="PTHR48043">
    <property type="entry name" value="EG:EG0003.4 PROTEIN-RELATED"/>
    <property type="match status" value="1"/>
</dbReference>
<keyword evidence="4" id="KW-1185">Reference proteome</keyword>
<dbReference type="InterPro" id="IPR002213">
    <property type="entry name" value="UDP_glucos_trans"/>
</dbReference>
<evidence type="ECO:0008006" key="5">
    <source>
        <dbReference type="Google" id="ProtNLM"/>
    </source>
</evidence>
<protein>
    <recommendedName>
        <fullName evidence="5">Glycosyl transferase</fullName>
    </recommendedName>
</protein>
<dbReference type="GO" id="GO:0008194">
    <property type="term" value="F:UDP-glycosyltransferase activity"/>
    <property type="evidence" value="ECO:0007669"/>
    <property type="project" value="InterPro"/>
</dbReference>
<dbReference type="PANTHER" id="PTHR48043:SF145">
    <property type="entry name" value="FI06409P-RELATED"/>
    <property type="match status" value="1"/>
</dbReference>
<dbReference type="Proteomes" id="UP000248688">
    <property type="component" value="Chromosome"/>
</dbReference>
<dbReference type="SUPFAM" id="SSF53756">
    <property type="entry name" value="UDP-Glycosyltransferase/glycogen phosphorylase"/>
    <property type="match status" value="1"/>
</dbReference>
<dbReference type="EMBL" id="CP030041">
    <property type="protein sequence ID" value="AWW31655.1"/>
    <property type="molecule type" value="Genomic_DNA"/>
</dbReference>
<dbReference type="Gene3D" id="3.40.50.2000">
    <property type="entry name" value="Glycogen Phosphorylase B"/>
    <property type="match status" value="2"/>
</dbReference>
<dbReference type="InterPro" id="IPR050271">
    <property type="entry name" value="UDP-glycosyltransferase"/>
</dbReference>
<proteinExistence type="predicted"/>
<dbReference type="OrthoDB" id="837607at2"/>
<evidence type="ECO:0000313" key="4">
    <source>
        <dbReference type="Proteomes" id="UP000248688"/>
    </source>
</evidence>
<keyword evidence="2" id="KW-0808">Transferase</keyword>
<evidence type="ECO:0000313" key="3">
    <source>
        <dbReference type="EMBL" id="AWW31655.1"/>
    </source>
</evidence>
<dbReference type="Pfam" id="PF00201">
    <property type="entry name" value="UDPGT"/>
    <property type="match status" value="1"/>
</dbReference>
<dbReference type="KEGG" id="est:DN752_16820"/>
<gene>
    <name evidence="3" type="ORF">DN752_16820</name>
</gene>
<evidence type="ECO:0000256" key="1">
    <source>
        <dbReference type="ARBA" id="ARBA00022676"/>
    </source>
</evidence>
<sequence>MDKERSVFELKMQNSGGSKKDRKTVLLDPFPAMGHVNAFLNLAEWLRRQGFSPVFLISYEYEEKVRQAGFDYYVVTPILLIPAKYEIKQEGVFRFFLDNLYKGREYSGKAFREKAEDTYAKVFRVEDCKLVLLDIHYKAKALFYHFKGIEVIQISTAMLPFRHLGSPPFQSSFVPYLGWFSALRVSVLWAMNRVKRDFRNSIDYILSLGQTDLNIMLKTYAQRKYTFERNRALGWGISGVPTVATYPKAFDLVDFSKRGDVFYLDELPCPAGMGLGDPRLVSIVTLKKIEGKCLVYCSLGTVTKEFQRDCERFFNKVLDVAKAKTKLHFILNIGQHFDVHKLDDLPDNVSVFDRVEQHRLLKEVDVMINHGGINSIKECIVNEVPMLVYPLSPYWDQPGCAARVVKCGLGLKGNIRKDSSRQLLGKLDTLFRNLHLYRSNIRTFLGQVDQDKSESVNRLIDLLNDE</sequence>